<organism evidence="1 2">
    <name type="scientific">Crotalaria pallida</name>
    <name type="common">Smooth rattlebox</name>
    <name type="synonym">Crotalaria striata</name>
    <dbReference type="NCBI Taxonomy" id="3830"/>
    <lineage>
        <taxon>Eukaryota</taxon>
        <taxon>Viridiplantae</taxon>
        <taxon>Streptophyta</taxon>
        <taxon>Embryophyta</taxon>
        <taxon>Tracheophyta</taxon>
        <taxon>Spermatophyta</taxon>
        <taxon>Magnoliopsida</taxon>
        <taxon>eudicotyledons</taxon>
        <taxon>Gunneridae</taxon>
        <taxon>Pentapetalae</taxon>
        <taxon>rosids</taxon>
        <taxon>fabids</taxon>
        <taxon>Fabales</taxon>
        <taxon>Fabaceae</taxon>
        <taxon>Papilionoideae</taxon>
        <taxon>50 kb inversion clade</taxon>
        <taxon>genistoids sensu lato</taxon>
        <taxon>core genistoids</taxon>
        <taxon>Crotalarieae</taxon>
        <taxon>Crotalaria</taxon>
    </lineage>
</organism>
<reference evidence="1 2" key="1">
    <citation type="submission" date="2024-01" db="EMBL/GenBank/DDBJ databases">
        <title>The genomes of 5 underutilized Papilionoideae crops provide insights into root nodulation and disease resistanc.</title>
        <authorList>
            <person name="Yuan L."/>
        </authorList>
    </citation>
    <scope>NUCLEOTIDE SEQUENCE [LARGE SCALE GENOMIC DNA]</scope>
    <source>
        <strain evidence="1">ZHUSHIDOU_FW_LH</strain>
        <tissue evidence="1">Leaf</tissue>
    </source>
</reference>
<name>A0AAN9EL33_CROPI</name>
<dbReference type="Proteomes" id="UP001372338">
    <property type="component" value="Unassembled WGS sequence"/>
</dbReference>
<protein>
    <submittedName>
        <fullName evidence="1">Uncharacterized protein</fullName>
    </submittedName>
</protein>
<accession>A0AAN9EL33</accession>
<keyword evidence="2" id="KW-1185">Reference proteome</keyword>
<evidence type="ECO:0000313" key="1">
    <source>
        <dbReference type="EMBL" id="KAK7259559.1"/>
    </source>
</evidence>
<proteinExistence type="predicted"/>
<gene>
    <name evidence="1" type="ORF">RIF29_25168</name>
</gene>
<dbReference type="AlphaFoldDB" id="A0AAN9EL33"/>
<evidence type="ECO:0000313" key="2">
    <source>
        <dbReference type="Proteomes" id="UP001372338"/>
    </source>
</evidence>
<comment type="caution">
    <text evidence="1">The sequence shown here is derived from an EMBL/GenBank/DDBJ whole genome shotgun (WGS) entry which is preliminary data.</text>
</comment>
<sequence length="238" mass="25994">MAGTSGAIGSGASVANDYAVGRRRLAHDADGSGARVLAAAASLQAGAAALASGAAGARPGAASNETHGKGPQIGAQNLNQDAAMMQGELMRPRLIMQGCHLEEFANIDKREKKRTELITKPYDMALQAEEKDILKQYQMTWKSLVFSNIDTPLHTLIIEIDVLESKVNLVSFTFEEPLVKRIKMTSLRQLALENKGSLISQKSKVQWIKEGDENMAYFHAWLAPRRRNMICDLKESGR</sequence>
<dbReference type="EMBL" id="JAYWIO010000005">
    <property type="protein sequence ID" value="KAK7259559.1"/>
    <property type="molecule type" value="Genomic_DNA"/>
</dbReference>